<dbReference type="FunFam" id="3.40.50.300:FF:000489">
    <property type="entry name" value="Primosome assembly protein PriA"/>
    <property type="match status" value="1"/>
</dbReference>
<reference evidence="15 16" key="1">
    <citation type="submission" date="2019-08" db="EMBL/GenBank/DDBJ databases">
        <title>Parahaliea maris sp. nov., isolated from the surface seawater.</title>
        <authorList>
            <person name="Liu Y."/>
        </authorList>
    </citation>
    <scope>NUCLEOTIDE SEQUENCE [LARGE SCALE GENOMIC DNA]</scope>
    <source>
        <strain evidence="15 16">HSLHS9</strain>
    </source>
</reference>
<dbReference type="NCBIfam" id="TIGR00595">
    <property type="entry name" value="priA"/>
    <property type="match status" value="1"/>
</dbReference>
<keyword evidence="6 12" id="KW-0347">Helicase</keyword>
<evidence type="ECO:0000256" key="5">
    <source>
        <dbReference type="ARBA" id="ARBA00022801"/>
    </source>
</evidence>
<feature type="binding site" evidence="12">
    <location>
        <position position="441"/>
    </location>
    <ligand>
        <name>Zn(2+)</name>
        <dbReference type="ChEBI" id="CHEBI:29105"/>
        <label>1</label>
    </ligand>
</feature>
<feature type="domain" description="Helicase C-terminal" evidence="14">
    <location>
        <begin position="457"/>
        <end position="631"/>
    </location>
</feature>
<evidence type="ECO:0000256" key="12">
    <source>
        <dbReference type="HAMAP-Rule" id="MF_00983"/>
    </source>
</evidence>
<gene>
    <name evidence="12" type="primary">priA</name>
    <name evidence="15" type="ORF">FV139_09820</name>
</gene>
<dbReference type="PANTHER" id="PTHR30580">
    <property type="entry name" value="PRIMOSOMAL PROTEIN N"/>
    <property type="match status" value="1"/>
</dbReference>
<evidence type="ECO:0000256" key="7">
    <source>
        <dbReference type="ARBA" id="ARBA00022833"/>
    </source>
</evidence>
<dbReference type="GO" id="GO:0006270">
    <property type="term" value="P:DNA replication initiation"/>
    <property type="evidence" value="ECO:0007669"/>
    <property type="project" value="TreeGrafter"/>
</dbReference>
<evidence type="ECO:0000256" key="2">
    <source>
        <dbReference type="ARBA" id="ARBA00022705"/>
    </source>
</evidence>
<evidence type="ECO:0000256" key="1">
    <source>
        <dbReference type="ARBA" id="ARBA00022515"/>
    </source>
</evidence>
<dbReference type="Pfam" id="PF21213">
    <property type="entry name" value="WHD_PriA"/>
    <property type="match status" value="1"/>
</dbReference>
<keyword evidence="8 12" id="KW-0067">ATP-binding</keyword>
<dbReference type="CDD" id="cd17929">
    <property type="entry name" value="DEXHc_priA"/>
    <property type="match status" value="1"/>
</dbReference>
<dbReference type="InterPro" id="IPR027417">
    <property type="entry name" value="P-loop_NTPase"/>
</dbReference>
<dbReference type="FunFam" id="3.40.1440.60:FF:000001">
    <property type="entry name" value="Primosomal protein N"/>
    <property type="match status" value="1"/>
</dbReference>
<keyword evidence="2 12" id="KW-0235">DNA replication</keyword>
<feature type="binding site" evidence="12">
    <location>
        <position position="450"/>
    </location>
    <ligand>
        <name>Zn(2+)</name>
        <dbReference type="ChEBI" id="CHEBI:29105"/>
        <label>2</label>
    </ligand>
</feature>
<dbReference type="Pfam" id="PF00271">
    <property type="entry name" value="Helicase_C"/>
    <property type="match status" value="1"/>
</dbReference>
<dbReference type="Gene3D" id="3.40.50.300">
    <property type="entry name" value="P-loop containing nucleotide triphosphate hydrolases"/>
    <property type="match status" value="2"/>
</dbReference>
<comment type="catalytic activity">
    <reaction evidence="11 12">
        <text>ATP + H2O = ADP + phosphate + H(+)</text>
        <dbReference type="Rhea" id="RHEA:13065"/>
        <dbReference type="ChEBI" id="CHEBI:15377"/>
        <dbReference type="ChEBI" id="CHEBI:15378"/>
        <dbReference type="ChEBI" id="CHEBI:30616"/>
        <dbReference type="ChEBI" id="CHEBI:43474"/>
        <dbReference type="ChEBI" id="CHEBI:456216"/>
        <dbReference type="EC" id="5.6.2.4"/>
    </reaction>
</comment>
<dbReference type="GO" id="GO:1990077">
    <property type="term" value="C:primosome complex"/>
    <property type="evidence" value="ECO:0007669"/>
    <property type="project" value="UniProtKB-UniRule"/>
</dbReference>
<comment type="caution">
    <text evidence="15">The sequence shown here is derived from an EMBL/GenBank/DDBJ whole genome shotgun (WGS) entry which is preliminary data.</text>
</comment>
<dbReference type="SMART" id="SM00487">
    <property type="entry name" value="DEXDc"/>
    <property type="match status" value="1"/>
</dbReference>
<dbReference type="GO" id="GO:0005524">
    <property type="term" value="F:ATP binding"/>
    <property type="evidence" value="ECO:0007669"/>
    <property type="project" value="UniProtKB-UniRule"/>
</dbReference>
<dbReference type="InterPro" id="IPR042115">
    <property type="entry name" value="PriA_3primeBD_sf"/>
</dbReference>
<name>A0A5C8ZZA3_9GAMM</name>
<keyword evidence="5 12" id="KW-0378">Hydrolase</keyword>
<evidence type="ECO:0000313" key="15">
    <source>
        <dbReference type="EMBL" id="TXS93915.1"/>
    </source>
</evidence>
<proteinExistence type="inferred from homology"/>
<feature type="binding site" evidence="12">
    <location>
        <position position="481"/>
    </location>
    <ligand>
        <name>Zn(2+)</name>
        <dbReference type="ChEBI" id="CHEBI:29105"/>
        <label>1</label>
    </ligand>
</feature>
<keyword evidence="4 12" id="KW-0547">Nucleotide-binding</keyword>
<protein>
    <recommendedName>
        <fullName evidence="12">Replication restart protein PriA</fullName>
    </recommendedName>
    <alternativeName>
        <fullName evidence="12">ATP-dependent DNA helicase PriA</fullName>
        <ecNumber evidence="12">5.6.2.4</ecNumber>
    </alternativeName>
    <alternativeName>
        <fullName evidence="12">DNA 3'-5' helicase PriA</fullName>
    </alternativeName>
</protein>
<dbReference type="GO" id="GO:0043138">
    <property type="term" value="F:3'-5' DNA helicase activity"/>
    <property type="evidence" value="ECO:0007669"/>
    <property type="project" value="UniProtKB-EC"/>
</dbReference>
<feature type="binding site" evidence="12">
    <location>
        <position position="465"/>
    </location>
    <ligand>
        <name>Zn(2+)</name>
        <dbReference type="ChEBI" id="CHEBI:29105"/>
        <label>2</label>
    </ligand>
</feature>
<dbReference type="Pfam" id="PF00270">
    <property type="entry name" value="DEAD"/>
    <property type="match status" value="1"/>
</dbReference>
<keyword evidence="1 12" id="KW-0639">Primosome</keyword>
<evidence type="ECO:0000259" key="13">
    <source>
        <dbReference type="PROSITE" id="PS51192"/>
    </source>
</evidence>
<feature type="binding site" evidence="12">
    <location>
        <position position="447"/>
    </location>
    <ligand>
        <name>Zn(2+)</name>
        <dbReference type="ChEBI" id="CHEBI:29105"/>
        <label>2</label>
    </ligand>
</feature>
<evidence type="ECO:0000259" key="14">
    <source>
        <dbReference type="PROSITE" id="PS51194"/>
    </source>
</evidence>
<feature type="binding site" evidence="12">
    <location>
        <position position="468"/>
    </location>
    <ligand>
        <name>Zn(2+)</name>
        <dbReference type="ChEBI" id="CHEBI:29105"/>
        <label>2</label>
    </ligand>
</feature>
<dbReference type="GO" id="GO:0008270">
    <property type="term" value="F:zinc ion binding"/>
    <property type="evidence" value="ECO:0007669"/>
    <property type="project" value="UniProtKB-UniRule"/>
</dbReference>
<evidence type="ECO:0000256" key="4">
    <source>
        <dbReference type="ARBA" id="ARBA00022741"/>
    </source>
</evidence>
<dbReference type="NCBIfam" id="NF004067">
    <property type="entry name" value="PRK05580.1-4"/>
    <property type="match status" value="1"/>
</dbReference>
<dbReference type="InterPro" id="IPR005259">
    <property type="entry name" value="PriA"/>
</dbReference>
<dbReference type="Pfam" id="PF17764">
    <property type="entry name" value="PriA_3primeBD"/>
    <property type="match status" value="1"/>
</dbReference>
<dbReference type="InterPro" id="IPR001650">
    <property type="entry name" value="Helicase_C-like"/>
</dbReference>
<dbReference type="EC" id="5.6.2.4" evidence="12"/>
<feature type="domain" description="Helicase ATP-binding" evidence="13">
    <location>
        <begin position="223"/>
        <end position="379"/>
    </location>
</feature>
<evidence type="ECO:0000256" key="3">
    <source>
        <dbReference type="ARBA" id="ARBA00022723"/>
    </source>
</evidence>
<dbReference type="HAMAP" id="MF_00983">
    <property type="entry name" value="PriA"/>
    <property type="match status" value="1"/>
</dbReference>
<dbReference type="RefSeq" id="WP_148068257.1">
    <property type="nucleotide sequence ID" value="NZ_VRZA01000003.1"/>
</dbReference>
<dbReference type="GO" id="GO:0006302">
    <property type="term" value="P:double-strand break repair"/>
    <property type="evidence" value="ECO:0007669"/>
    <property type="project" value="InterPro"/>
</dbReference>
<evidence type="ECO:0000313" key="16">
    <source>
        <dbReference type="Proteomes" id="UP000321039"/>
    </source>
</evidence>
<keyword evidence="9 12" id="KW-0238">DNA-binding</keyword>
<comment type="catalytic activity">
    <reaction evidence="12">
        <text>Couples ATP hydrolysis with the unwinding of duplex DNA by translocating in the 3'-5' direction.</text>
        <dbReference type="EC" id="5.6.2.4"/>
    </reaction>
</comment>
<dbReference type="CDD" id="cd18804">
    <property type="entry name" value="SF2_C_priA"/>
    <property type="match status" value="1"/>
</dbReference>
<dbReference type="Pfam" id="PF18074">
    <property type="entry name" value="PriA_C"/>
    <property type="match status" value="1"/>
</dbReference>
<dbReference type="GO" id="GO:0006269">
    <property type="term" value="P:DNA replication, synthesis of primer"/>
    <property type="evidence" value="ECO:0007669"/>
    <property type="project" value="UniProtKB-KW"/>
</dbReference>
<dbReference type="GO" id="GO:0003677">
    <property type="term" value="F:DNA binding"/>
    <property type="evidence" value="ECO:0007669"/>
    <property type="project" value="UniProtKB-UniRule"/>
</dbReference>
<comment type="function">
    <text evidence="12">Initiates the restart of stalled replication forks, which reloads the replicative helicase on sites other than the origin of replication. Recognizes and binds to abandoned replication forks and remodels them to uncover a helicase loading site. Promotes assembly of the primosome at these replication forks.</text>
</comment>
<dbReference type="PANTHER" id="PTHR30580:SF0">
    <property type="entry name" value="PRIMOSOMAL PROTEIN N"/>
    <property type="match status" value="1"/>
</dbReference>
<organism evidence="15 16">
    <name type="scientific">Parahaliea maris</name>
    <dbReference type="NCBI Taxonomy" id="2716870"/>
    <lineage>
        <taxon>Bacteria</taxon>
        <taxon>Pseudomonadati</taxon>
        <taxon>Pseudomonadota</taxon>
        <taxon>Gammaproteobacteria</taxon>
        <taxon>Cellvibrionales</taxon>
        <taxon>Halieaceae</taxon>
        <taxon>Parahaliea</taxon>
    </lineage>
</organism>
<dbReference type="PROSITE" id="PS51192">
    <property type="entry name" value="HELICASE_ATP_BIND_1"/>
    <property type="match status" value="1"/>
</dbReference>
<dbReference type="GO" id="GO:0016887">
    <property type="term" value="F:ATP hydrolysis activity"/>
    <property type="evidence" value="ECO:0007669"/>
    <property type="project" value="RHEA"/>
</dbReference>
<keyword evidence="16" id="KW-1185">Reference proteome</keyword>
<dbReference type="PROSITE" id="PS51194">
    <property type="entry name" value="HELICASE_CTER"/>
    <property type="match status" value="1"/>
</dbReference>
<evidence type="ECO:0000256" key="6">
    <source>
        <dbReference type="ARBA" id="ARBA00022806"/>
    </source>
</evidence>
<evidence type="ECO:0000256" key="11">
    <source>
        <dbReference type="ARBA" id="ARBA00048988"/>
    </source>
</evidence>
<dbReference type="GO" id="GO:0006310">
    <property type="term" value="P:DNA recombination"/>
    <property type="evidence" value="ECO:0007669"/>
    <property type="project" value="InterPro"/>
</dbReference>
<dbReference type="Proteomes" id="UP000321039">
    <property type="component" value="Unassembled WGS sequence"/>
</dbReference>
<dbReference type="EMBL" id="VRZA01000003">
    <property type="protein sequence ID" value="TXS93915.1"/>
    <property type="molecule type" value="Genomic_DNA"/>
</dbReference>
<dbReference type="Gene3D" id="3.40.1440.60">
    <property type="entry name" value="PriA, 3(prime) DNA-binding domain"/>
    <property type="match status" value="1"/>
</dbReference>
<dbReference type="SMART" id="SM00490">
    <property type="entry name" value="HELICc"/>
    <property type="match status" value="1"/>
</dbReference>
<keyword evidence="10 12" id="KW-0413">Isomerase</keyword>
<dbReference type="InterPro" id="IPR011545">
    <property type="entry name" value="DEAD/DEAH_box_helicase_dom"/>
</dbReference>
<feature type="binding site" evidence="12">
    <location>
        <position position="438"/>
    </location>
    <ligand>
        <name>Zn(2+)</name>
        <dbReference type="ChEBI" id="CHEBI:29105"/>
        <label>1</label>
    </ligand>
</feature>
<evidence type="ECO:0000256" key="8">
    <source>
        <dbReference type="ARBA" id="ARBA00022840"/>
    </source>
</evidence>
<dbReference type="InterPro" id="IPR041236">
    <property type="entry name" value="PriA_C"/>
</dbReference>
<sequence>MTILELALPTPLRRLFDYLPPDGLTPEHLAALKPGQRIRVPFGKREALGILVKVKTESDVPTGQLKAALAVLDGETAAVSPEIHALCRWAADYYHHPLGEVFTASLPRHLRLGKPRQPGAIKAWRLTPRGLGLPPGALPRSPRQAQALAALQKEDAVSTDHLQAAGISAAVLRSLADKGLAERCQLAPARYTPVCHPGLELNPDQAAAMKGILSPGGGFACHLLEGVTGSGKTEVYLQLIADCLALGQQALVLVPEIGLGPQTLARFRARFDAEIVVLHSALAEGQRYRDWEAAAAGRAHIVIGTRSAVFTPLARPGLIVVDEEHDGSYKQQDGFRYSARDVAVKRAQLAACPVVLGSATPSLESLHNAIEGRYHHHRLPRRAGSAELPRINALDVRHQPLQASLSEALATRVEQTLDQGQQVLLFLNRRGFAPSLQCHDCGWLAECAACDARLTVHLRQRRLRCHHCEASRPLPSTCPECHGRQLLTSGVGTEQAETHLRQRFSGWPVYRVDSDSMRGRDAMETLAEEINRGEPCILLGTQMLTKGHHFPAVTLVAVLDADALLFSADFRGEERMAQLLTQVAGRAGRADLPGEVILQTHHPDHPALQAMLHQNYAEQARQLLAQRRQLGLPPCGQMVMLRTDAADGEAGEAFLQTLRRDFEAAPVPQCTLVGPLPSPLPRRQGRYRSQLLLLAQGRPAARAAAARLVALAEALPRKGGLNWSIDIDPTEG</sequence>
<evidence type="ECO:0000256" key="9">
    <source>
        <dbReference type="ARBA" id="ARBA00023125"/>
    </source>
</evidence>
<keyword evidence="7 12" id="KW-0862">Zinc</keyword>
<dbReference type="InterPro" id="IPR040498">
    <property type="entry name" value="PriA_CRR"/>
</dbReference>
<comment type="similarity">
    <text evidence="12">Belongs to the helicase family. PriA subfamily.</text>
</comment>
<dbReference type="InterPro" id="IPR014001">
    <property type="entry name" value="Helicase_ATP-bd"/>
</dbReference>
<dbReference type="Pfam" id="PF18319">
    <property type="entry name" value="Zn_ribbon_PriA"/>
    <property type="match status" value="1"/>
</dbReference>
<dbReference type="AlphaFoldDB" id="A0A5C8ZZA3"/>
<dbReference type="InterPro" id="IPR041222">
    <property type="entry name" value="PriA_3primeBD"/>
</dbReference>
<accession>A0A5C8ZZA3</accession>
<dbReference type="SUPFAM" id="SSF52540">
    <property type="entry name" value="P-loop containing nucleoside triphosphate hydrolases"/>
    <property type="match status" value="1"/>
</dbReference>
<feature type="binding site" evidence="12">
    <location>
        <position position="478"/>
    </location>
    <ligand>
        <name>Zn(2+)</name>
        <dbReference type="ChEBI" id="CHEBI:29105"/>
        <label>1</label>
    </ligand>
</feature>
<evidence type="ECO:0000256" key="10">
    <source>
        <dbReference type="ARBA" id="ARBA00023235"/>
    </source>
</evidence>
<comment type="subunit">
    <text evidence="12">Component of the replication restart primosome.</text>
</comment>
<keyword evidence="3 12" id="KW-0479">Metal-binding</keyword>
<comment type="cofactor">
    <cofactor evidence="12">
        <name>Zn(2+)</name>
        <dbReference type="ChEBI" id="CHEBI:29105"/>
    </cofactor>
    <text evidence="12">Binds 2 zinc ions per subunit.</text>
</comment>
<dbReference type="InterPro" id="IPR048949">
    <property type="entry name" value="WHD_PriA"/>
</dbReference>